<feature type="domain" description="SAF" evidence="3">
    <location>
        <begin position="11"/>
        <end position="80"/>
    </location>
</feature>
<keyword evidence="2 4" id="KW-0456">Lyase</keyword>
<sequence>MSDPIILNPRDDVAILTEQASMGSRPLGEGLPLAMPIQAGHKIARHTIRSGEAIHKFGQIIAYATTDIAQGTHVHSHNCEIGEHDQNYEPGVDLDKAKAAIPTPAPRTFMGYQRPNGKVGTRNMIALCATVNCSATVIKQAAEHINRSGILNHYPNIDGIATFAHGSGCGMAQSGPGWDNLQRVLWGHATHANVGAAIFVGLGCEAMQIQRMREVYESGGNDQFHGLTIQETGGTRKAIEHIVAKVHELLPDINQATRTECPASKLTLALQCGGSDGYSGITANPALGAAADLLVGLGGTAILAETPEIYGAEQLLLRRAASTDVADKLIERIKWWEHYTKINNGSMDNNPSPGNKAGGLTTILEKSLGAAAKGGTTPLNQVLDYGQPVTESGFVFMDSPGYDPASVTGQISAGANIVAFTTGRGSAFGSKPAPTIKLATNDQMYLKLTEDMDINCGDIVTDGVTPAEKGAEILDYLLAVASGQQSKSEALGLGDHEFVPWQIGAVM</sequence>
<dbReference type="EMBL" id="CACVAT010000213">
    <property type="protein sequence ID" value="CAA6813775.1"/>
    <property type="molecule type" value="Genomic_DNA"/>
</dbReference>
<gene>
    <name evidence="4" type="ORF">HELGO_WM35085</name>
</gene>
<evidence type="ECO:0000256" key="1">
    <source>
        <dbReference type="ARBA" id="ARBA00010986"/>
    </source>
</evidence>
<evidence type="ECO:0000256" key="2">
    <source>
        <dbReference type="ARBA" id="ARBA00023239"/>
    </source>
</evidence>
<dbReference type="GO" id="GO:0008789">
    <property type="term" value="F:altronate dehydratase activity"/>
    <property type="evidence" value="ECO:0007669"/>
    <property type="project" value="UniProtKB-EC"/>
</dbReference>
<dbReference type="InterPro" id="IPR044144">
    <property type="entry name" value="SAF_UxaA/GarD"/>
</dbReference>
<dbReference type="PANTHER" id="PTHR30536">
    <property type="entry name" value="ALTRONATE/GALACTARATE DEHYDRATASE"/>
    <property type="match status" value="1"/>
</dbReference>
<protein>
    <submittedName>
        <fullName evidence="4">Altronate dehydratase (EC)</fullName>
        <ecNumber evidence="4">4.2.1.7</ecNumber>
    </submittedName>
</protein>
<dbReference type="EC" id="4.2.1.7" evidence="4"/>
<proteinExistence type="inferred from homology"/>
<dbReference type="GO" id="GO:0019698">
    <property type="term" value="P:D-galacturonate catabolic process"/>
    <property type="evidence" value="ECO:0007669"/>
    <property type="project" value="TreeGrafter"/>
</dbReference>
<dbReference type="InterPro" id="IPR048332">
    <property type="entry name" value="GD_AH_C"/>
</dbReference>
<dbReference type="SMART" id="SM00858">
    <property type="entry name" value="SAF"/>
    <property type="match status" value="1"/>
</dbReference>
<dbReference type="Gene3D" id="2.30.130.110">
    <property type="match status" value="1"/>
</dbReference>
<dbReference type="CDD" id="cd11613">
    <property type="entry name" value="SAF_AH_GD"/>
    <property type="match status" value="1"/>
</dbReference>
<evidence type="ECO:0000259" key="3">
    <source>
        <dbReference type="SMART" id="SM00858"/>
    </source>
</evidence>
<organism evidence="4">
    <name type="scientific">uncultured Thiotrichaceae bacterium</name>
    <dbReference type="NCBI Taxonomy" id="298394"/>
    <lineage>
        <taxon>Bacteria</taxon>
        <taxon>Pseudomonadati</taxon>
        <taxon>Pseudomonadota</taxon>
        <taxon>Gammaproteobacteria</taxon>
        <taxon>Thiotrichales</taxon>
        <taxon>Thiotrichaceae</taxon>
        <taxon>environmental samples</taxon>
    </lineage>
</organism>
<name>A0A6S6T692_9GAMM</name>
<dbReference type="InterPro" id="IPR052172">
    <property type="entry name" value="UxaA_altronate/galactarate_dh"/>
</dbReference>
<comment type="similarity">
    <text evidence="1">Belongs to the UxaA family.</text>
</comment>
<dbReference type="PANTHER" id="PTHR30536:SF5">
    <property type="entry name" value="ALTRONATE DEHYDRATASE"/>
    <property type="match status" value="1"/>
</dbReference>
<dbReference type="Pfam" id="PF20629">
    <property type="entry name" value="GD_AH_C"/>
    <property type="match status" value="1"/>
</dbReference>
<dbReference type="Pfam" id="PF04295">
    <property type="entry name" value="GD_AH_second"/>
    <property type="match status" value="1"/>
</dbReference>
<reference evidence="4" key="1">
    <citation type="submission" date="2020-01" db="EMBL/GenBank/DDBJ databases">
        <authorList>
            <person name="Meier V. D."/>
            <person name="Meier V D."/>
        </authorList>
    </citation>
    <scope>NUCLEOTIDE SEQUENCE</scope>
    <source>
        <strain evidence="4">HLG_WM_MAG_09</strain>
    </source>
</reference>
<evidence type="ECO:0000313" key="4">
    <source>
        <dbReference type="EMBL" id="CAA6813775.1"/>
    </source>
</evidence>
<accession>A0A6S6T692</accession>
<dbReference type="InterPro" id="IPR007392">
    <property type="entry name" value="GD_AH_second"/>
</dbReference>
<dbReference type="InterPro" id="IPR013974">
    <property type="entry name" value="SAF"/>
</dbReference>
<dbReference type="AlphaFoldDB" id="A0A6S6T692"/>